<keyword evidence="1" id="KW-0472">Membrane</keyword>
<keyword evidence="3" id="KW-1185">Reference proteome</keyword>
<reference evidence="2 3" key="1">
    <citation type="submission" date="2024-05" db="EMBL/GenBank/DDBJ databases">
        <title>Genome sequencing and assembly of Indian major carp, Cirrhinus mrigala (Hamilton, 1822).</title>
        <authorList>
            <person name="Mohindra V."/>
            <person name="Chowdhury L.M."/>
            <person name="Lal K."/>
            <person name="Jena J.K."/>
        </authorList>
    </citation>
    <scope>NUCLEOTIDE SEQUENCE [LARGE SCALE GENOMIC DNA]</scope>
    <source>
        <strain evidence="2">CM1030</strain>
        <tissue evidence="2">Blood</tissue>
    </source>
</reference>
<feature type="non-terminal residue" evidence="2">
    <location>
        <position position="1"/>
    </location>
</feature>
<keyword evidence="1" id="KW-0812">Transmembrane</keyword>
<evidence type="ECO:0000313" key="3">
    <source>
        <dbReference type="Proteomes" id="UP001529510"/>
    </source>
</evidence>
<comment type="caution">
    <text evidence="2">The sequence shown here is derived from an EMBL/GenBank/DDBJ whole genome shotgun (WGS) entry which is preliminary data.</text>
</comment>
<keyword evidence="1" id="KW-1133">Transmembrane helix</keyword>
<organism evidence="2 3">
    <name type="scientific">Cirrhinus mrigala</name>
    <name type="common">Mrigala</name>
    <dbReference type="NCBI Taxonomy" id="683832"/>
    <lineage>
        <taxon>Eukaryota</taxon>
        <taxon>Metazoa</taxon>
        <taxon>Chordata</taxon>
        <taxon>Craniata</taxon>
        <taxon>Vertebrata</taxon>
        <taxon>Euteleostomi</taxon>
        <taxon>Actinopterygii</taxon>
        <taxon>Neopterygii</taxon>
        <taxon>Teleostei</taxon>
        <taxon>Ostariophysi</taxon>
        <taxon>Cypriniformes</taxon>
        <taxon>Cyprinidae</taxon>
        <taxon>Labeoninae</taxon>
        <taxon>Labeonini</taxon>
        <taxon>Cirrhinus</taxon>
    </lineage>
</organism>
<evidence type="ECO:0000313" key="2">
    <source>
        <dbReference type="EMBL" id="KAL0154499.1"/>
    </source>
</evidence>
<dbReference type="AlphaFoldDB" id="A0ABD0MWX5"/>
<gene>
    <name evidence="2" type="ORF">M9458_048762</name>
</gene>
<evidence type="ECO:0000256" key="1">
    <source>
        <dbReference type="SAM" id="Phobius"/>
    </source>
</evidence>
<accession>A0ABD0MWX5</accession>
<dbReference type="Proteomes" id="UP001529510">
    <property type="component" value="Unassembled WGS sequence"/>
</dbReference>
<feature type="transmembrane region" description="Helical" evidence="1">
    <location>
        <begin position="6"/>
        <end position="25"/>
    </location>
</feature>
<name>A0ABD0MWX5_CIRMR</name>
<sequence>GAVGGLIAGISLSFWVGVGAFIYPAPSNNTRPLELNTASCNSTADGFNQTSVSANAFTSD</sequence>
<proteinExistence type="predicted"/>
<protein>
    <submittedName>
        <fullName evidence="2">Uncharacterized protein</fullName>
    </submittedName>
</protein>
<dbReference type="EMBL" id="JAMKFB020000025">
    <property type="protein sequence ID" value="KAL0154499.1"/>
    <property type="molecule type" value="Genomic_DNA"/>
</dbReference>
<feature type="non-terminal residue" evidence="2">
    <location>
        <position position="60"/>
    </location>
</feature>